<dbReference type="EMBL" id="RBCJ01000004">
    <property type="protein sequence ID" value="RKN78390.1"/>
    <property type="molecule type" value="Genomic_DNA"/>
</dbReference>
<keyword evidence="1" id="KW-0732">Signal</keyword>
<sequence length="144" mass="16462">MTTLKLIMAVILLSTFKGGAQQLKDYQWKNRILLFFEVSWESDAINSQLEKFSGVREEMVDRHLVLFVVTPKGIFTEHGHPQDMHLKDVYNTVNVSEKFKGAVLIGKDGGVKLKKDLEITPQLVFDLIDSMPMRRAEMQSGKNH</sequence>
<dbReference type="InterPro" id="IPR025232">
    <property type="entry name" value="DUF4174"/>
</dbReference>
<dbReference type="AlphaFoldDB" id="A0A3B0BZN2"/>
<dbReference type="RefSeq" id="WP_120713298.1">
    <property type="nucleotide sequence ID" value="NZ_RBCJ01000004.1"/>
</dbReference>
<proteinExistence type="predicted"/>
<evidence type="ECO:0000313" key="4">
    <source>
        <dbReference type="Proteomes" id="UP000276603"/>
    </source>
</evidence>
<dbReference type="Pfam" id="PF13778">
    <property type="entry name" value="DUF4174"/>
    <property type="match status" value="1"/>
</dbReference>
<gene>
    <name evidence="3" type="ORF">D7Z94_19420</name>
</gene>
<keyword evidence="4" id="KW-1185">Reference proteome</keyword>
<reference evidence="3 4" key="1">
    <citation type="submission" date="2018-10" db="EMBL/GenBank/DDBJ databases">
        <title>Ulvibacterium marinum gen. nov., sp. nov., a novel marine bacterium of the family Flavobacteriaceae, isolated from a culture of the green alga Ulva prolifera.</title>
        <authorList>
            <person name="Zhang Z."/>
        </authorList>
    </citation>
    <scope>NUCLEOTIDE SEQUENCE [LARGE SCALE GENOMIC DNA]</scope>
    <source>
        <strain evidence="3 4">CCMM003</strain>
    </source>
</reference>
<protein>
    <submittedName>
        <fullName evidence="3">DUF4174 domain-containing protein</fullName>
    </submittedName>
</protein>
<dbReference type="OrthoDB" id="7362103at2"/>
<organism evidence="3 4">
    <name type="scientific">Ulvibacterium marinum</name>
    <dbReference type="NCBI Taxonomy" id="2419782"/>
    <lineage>
        <taxon>Bacteria</taxon>
        <taxon>Pseudomonadati</taxon>
        <taxon>Bacteroidota</taxon>
        <taxon>Flavobacteriia</taxon>
        <taxon>Flavobacteriales</taxon>
        <taxon>Flavobacteriaceae</taxon>
        <taxon>Ulvibacterium</taxon>
    </lineage>
</organism>
<dbReference type="Proteomes" id="UP000276603">
    <property type="component" value="Unassembled WGS sequence"/>
</dbReference>
<evidence type="ECO:0000256" key="1">
    <source>
        <dbReference type="ARBA" id="ARBA00022729"/>
    </source>
</evidence>
<evidence type="ECO:0000259" key="2">
    <source>
        <dbReference type="Pfam" id="PF13778"/>
    </source>
</evidence>
<accession>A0A3B0BZN2</accession>
<name>A0A3B0BZN2_9FLAO</name>
<comment type="caution">
    <text evidence="3">The sequence shown here is derived from an EMBL/GenBank/DDBJ whole genome shotgun (WGS) entry which is preliminary data.</text>
</comment>
<feature type="domain" description="DUF4174" evidence="2">
    <location>
        <begin position="23"/>
        <end position="137"/>
    </location>
</feature>
<evidence type="ECO:0000313" key="3">
    <source>
        <dbReference type="EMBL" id="RKN78390.1"/>
    </source>
</evidence>